<accession>A0A7S0FB57</accession>
<evidence type="ECO:0000313" key="1">
    <source>
        <dbReference type="EMBL" id="CAD8348904.1"/>
    </source>
</evidence>
<organism evidence="1">
    <name type="scientific">Pyrodinium bahamense</name>
    <dbReference type="NCBI Taxonomy" id="73915"/>
    <lineage>
        <taxon>Eukaryota</taxon>
        <taxon>Sar</taxon>
        <taxon>Alveolata</taxon>
        <taxon>Dinophyceae</taxon>
        <taxon>Gonyaulacales</taxon>
        <taxon>Pyrocystaceae</taxon>
        <taxon>Pyrodinium</taxon>
    </lineage>
</organism>
<protein>
    <submittedName>
        <fullName evidence="1">Uncharacterized protein</fullName>
    </submittedName>
</protein>
<proteinExistence type="predicted"/>
<sequence>MEDPASLLVQARAGMAFSERDSVHGVLSRCLITVLAFALIPAVADDSEAVDTVFSALGNNDECAGDGKTMDCALHAMQFQRKIVQPPIPVFASDFCSGKEPGGYCYGDTLITCDGSQIAKTRECTLASRGPKDKSFCVVDVAHGSSPRARCELLPYLFSDVVKKLCAGKRMGNYCHGDILVTCSGEQVYQTEFCNITSSWRCIVDTTGSYFNAHCGPRPR</sequence>
<dbReference type="AlphaFoldDB" id="A0A7S0FB57"/>
<gene>
    <name evidence="1" type="ORF">PBAH0796_LOCUS4643</name>
</gene>
<name>A0A7S0FB57_9DINO</name>
<reference evidence="1" key="1">
    <citation type="submission" date="2021-01" db="EMBL/GenBank/DDBJ databases">
        <authorList>
            <person name="Corre E."/>
            <person name="Pelletier E."/>
            <person name="Niang G."/>
            <person name="Scheremetjew M."/>
            <person name="Finn R."/>
            <person name="Kale V."/>
            <person name="Holt S."/>
            <person name="Cochrane G."/>
            <person name="Meng A."/>
            <person name="Brown T."/>
            <person name="Cohen L."/>
        </authorList>
    </citation>
    <scope>NUCLEOTIDE SEQUENCE</scope>
    <source>
        <strain evidence="1">Pbaha01</strain>
    </source>
</reference>
<dbReference type="EMBL" id="HBEG01007866">
    <property type="protein sequence ID" value="CAD8348904.1"/>
    <property type="molecule type" value="Transcribed_RNA"/>
</dbReference>